<protein>
    <submittedName>
        <fullName evidence="1">Uncharacterized protein</fullName>
    </submittedName>
</protein>
<dbReference type="EMBL" id="KB454511">
    <property type="protein sequence ID" value="EME29166.1"/>
    <property type="molecule type" value="Genomic_DNA"/>
</dbReference>
<dbReference type="GeneID" id="17087983"/>
<evidence type="ECO:0000313" key="2">
    <source>
        <dbReference type="Proteomes" id="UP000030680"/>
    </source>
</evidence>
<name>M2W0M6_GALSU</name>
<sequence>MFSRSSNQQLKLQPRPPSEFRILPKFEEERETTKKKTPKLKQVLNYLSDHFCPWDYDLYRPDITFFQVWNVKSEEERIPLRFSVTLKPFSSQAKFSLRARLFQLGNEGFFFAKAASYVCPYRSTVPNDYYGFEADKIVASFGKEQLTKLYINGNLKSSRKSNQRVLGSIGVQQKIVFDSNRKLTLRLGYNSRQEIYVTPIPNGLYF</sequence>
<dbReference type="KEGG" id="gsl:Gasu_33680"/>
<dbReference type="Proteomes" id="UP000030680">
    <property type="component" value="Unassembled WGS sequence"/>
</dbReference>
<dbReference type="Gramene" id="EME29166">
    <property type="protein sequence ID" value="EME29166"/>
    <property type="gene ID" value="Gasu_33680"/>
</dbReference>
<keyword evidence="2" id="KW-1185">Reference proteome</keyword>
<proteinExistence type="predicted"/>
<dbReference type="RefSeq" id="XP_005705686.1">
    <property type="nucleotide sequence ID" value="XM_005705629.1"/>
</dbReference>
<dbReference type="AlphaFoldDB" id="M2W0M6"/>
<reference evidence="2" key="1">
    <citation type="journal article" date="2013" name="Science">
        <title>Gene transfer from bacteria and archaea facilitated evolution of an extremophilic eukaryote.</title>
        <authorList>
            <person name="Schonknecht G."/>
            <person name="Chen W.H."/>
            <person name="Ternes C.M."/>
            <person name="Barbier G.G."/>
            <person name="Shrestha R.P."/>
            <person name="Stanke M."/>
            <person name="Brautigam A."/>
            <person name="Baker B.J."/>
            <person name="Banfield J.F."/>
            <person name="Garavito R.M."/>
            <person name="Carr K."/>
            <person name="Wilkerson C."/>
            <person name="Rensing S.A."/>
            <person name="Gagneul D."/>
            <person name="Dickenson N.E."/>
            <person name="Oesterhelt C."/>
            <person name="Lercher M.J."/>
            <person name="Weber A.P."/>
        </authorList>
    </citation>
    <scope>NUCLEOTIDE SEQUENCE [LARGE SCALE GENOMIC DNA]</scope>
    <source>
        <strain evidence="2">074W</strain>
    </source>
</reference>
<organism evidence="1 2">
    <name type="scientific">Galdieria sulphuraria</name>
    <name type="common">Red alga</name>
    <dbReference type="NCBI Taxonomy" id="130081"/>
    <lineage>
        <taxon>Eukaryota</taxon>
        <taxon>Rhodophyta</taxon>
        <taxon>Bangiophyceae</taxon>
        <taxon>Galdieriales</taxon>
        <taxon>Galdieriaceae</taxon>
        <taxon>Galdieria</taxon>
    </lineage>
</organism>
<dbReference type="OrthoDB" id="10332940at2759"/>
<evidence type="ECO:0000313" key="1">
    <source>
        <dbReference type="EMBL" id="EME29166.1"/>
    </source>
</evidence>
<gene>
    <name evidence="1" type="ORF">Gasu_33680</name>
</gene>
<accession>M2W0M6</accession>